<dbReference type="PANTHER" id="PTHR21137">
    <property type="entry name" value="ODORANT RECEPTOR"/>
    <property type="match status" value="1"/>
</dbReference>
<keyword evidence="4 10" id="KW-0812">Transmembrane</keyword>
<dbReference type="GO" id="GO:0005549">
    <property type="term" value="F:odorant binding"/>
    <property type="evidence" value="ECO:0007669"/>
    <property type="project" value="InterPro"/>
</dbReference>
<dbReference type="InterPro" id="IPR004117">
    <property type="entry name" value="7tm6_olfct_rcpt"/>
</dbReference>
<keyword evidence="2" id="KW-1003">Cell membrane</keyword>
<protein>
    <submittedName>
        <fullName evidence="11">Uncharacterized protein</fullName>
    </submittedName>
</protein>
<evidence type="ECO:0000256" key="1">
    <source>
        <dbReference type="ARBA" id="ARBA00004651"/>
    </source>
</evidence>
<dbReference type="EMBL" id="JAQQBS010000003">
    <property type="protein sequence ID" value="KAK0170844.1"/>
    <property type="molecule type" value="Genomic_DNA"/>
</dbReference>
<reference evidence="11" key="1">
    <citation type="journal article" date="2023" name="bioRxiv">
        <title>Scaffold-level genome assemblies of two parasitoid biocontrol wasps reveal the parthenogenesis mechanism and an associated novel virus.</title>
        <authorList>
            <person name="Inwood S."/>
            <person name="Skelly J."/>
            <person name="Guhlin J."/>
            <person name="Harrop T."/>
            <person name="Goldson S."/>
            <person name="Dearden P."/>
        </authorList>
    </citation>
    <scope>NUCLEOTIDE SEQUENCE</scope>
    <source>
        <strain evidence="11">Irish</strain>
        <tissue evidence="11">Whole body</tissue>
    </source>
</reference>
<evidence type="ECO:0000256" key="10">
    <source>
        <dbReference type="SAM" id="Phobius"/>
    </source>
</evidence>
<dbReference type="Pfam" id="PF02949">
    <property type="entry name" value="7tm_6"/>
    <property type="match status" value="1"/>
</dbReference>
<keyword evidence="6 10" id="KW-1133">Transmembrane helix</keyword>
<dbReference type="Proteomes" id="UP001168990">
    <property type="component" value="Unassembled WGS sequence"/>
</dbReference>
<feature type="transmembrane region" description="Helical" evidence="10">
    <location>
        <begin position="12"/>
        <end position="31"/>
    </location>
</feature>
<keyword evidence="12" id="KW-1185">Reference proteome</keyword>
<evidence type="ECO:0000256" key="8">
    <source>
        <dbReference type="ARBA" id="ARBA00023170"/>
    </source>
</evidence>
<dbReference type="GO" id="GO:0007165">
    <property type="term" value="P:signal transduction"/>
    <property type="evidence" value="ECO:0007669"/>
    <property type="project" value="UniProtKB-KW"/>
</dbReference>
<keyword evidence="8" id="KW-0675">Receptor</keyword>
<organism evidence="11 12">
    <name type="scientific">Microctonus aethiopoides</name>
    <dbReference type="NCBI Taxonomy" id="144406"/>
    <lineage>
        <taxon>Eukaryota</taxon>
        <taxon>Metazoa</taxon>
        <taxon>Ecdysozoa</taxon>
        <taxon>Arthropoda</taxon>
        <taxon>Hexapoda</taxon>
        <taxon>Insecta</taxon>
        <taxon>Pterygota</taxon>
        <taxon>Neoptera</taxon>
        <taxon>Endopterygota</taxon>
        <taxon>Hymenoptera</taxon>
        <taxon>Apocrita</taxon>
        <taxon>Ichneumonoidea</taxon>
        <taxon>Braconidae</taxon>
        <taxon>Euphorinae</taxon>
        <taxon>Microctonus</taxon>
    </lineage>
</organism>
<accession>A0AA39KRA1</accession>
<gene>
    <name evidence="11" type="ORF">PV328_008641</name>
</gene>
<evidence type="ECO:0000256" key="3">
    <source>
        <dbReference type="ARBA" id="ARBA00022606"/>
    </source>
</evidence>
<keyword evidence="7 10" id="KW-0472">Membrane</keyword>
<evidence type="ECO:0000313" key="12">
    <source>
        <dbReference type="Proteomes" id="UP001168990"/>
    </source>
</evidence>
<dbReference type="GO" id="GO:0004984">
    <property type="term" value="F:olfactory receptor activity"/>
    <property type="evidence" value="ECO:0007669"/>
    <property type="project" value="InterPro"/>
</dbReference>
<proteinExistence type="predicted"/>
<comment type="caution">
    <text evidence="11">The sequence shown here is derived from an EMBL/GenBank/DDBJ whole genome shotgun (WGS) entry which is preliminary data.</text>
</comment>
<keyword evidence="3" id="KW-0716">Sensory transduction</keyword>
<dbReference type="PANTHER" id="PTHR21137:SF35">
    <property type="entry name" value="ODORANT RECEPTOR 19A-RELATED"/>
    <property type="match status" value="1"/>
</dbReference>
<keyword evidence="5" id="KW-0552">Olfaction</keyword>
<keyword evidence="9" id="KW-0807">Transducer</keyword>
<comment type="subcellular location">
    <subcellularLocation>
        <location evidence="1">Cell membrane</location>
        <topology evidence="1">Multi-pass membrane protein</topology>
    </subcellularLocation>
</comment>
<dbReference type="AlphaFoldDB" id="A0AA39KRA1"/>
<evidence type="ECO:0000256" key="6">
    <source>
        <dbReference type="ARBA" id="ARBA00022989"/>
    </source>
</evidence>
<evidence type="ECO:0000256" key="7">
    <source>
        <dbReference type="ARBA" id="ARBA00023136"/>
    </source>
</evidence>
<name>A0AA39KRA1_9HYME</name>
<evidence type="ECO:0000256" key="5">
    <source>
        <dbReference type="ARBA" id="ARBA00022725"/>
    </source>
</evidence>
<evidence type="ECO:0000313" key="11">
    <source>
        <dbReference type="EMBL" id="KAK0170844.1"/>
    </source>
</evidence>
<reference evidence="11" key="2">
    <citation type="submission" date="2023-03" db="EMBL/GenBank/DDBJ databases">
        <authorList>
            <person name="Inwood S.N."/>
            <person name="Skelly J.G."/>
            <person name="Guhlin J."/>
            <person name="Harrop T.W.R."/>
            <person name="Goldson S.G."/>
            <person name="Dearden P.K."/>
        </authorList>
    </citation>
    <scope>NUCLEOTIDE SEQUENCE</scope>
    <source>
        <strain evidence="11">Irish</strain>
        <tissue evidence="11">Whole body</tissue>
    </source>
</reference>
<evidence type="ECO:0000256" key="9">
    <source>
        <dbReference type="ARBA" id="ARBA00023224"/>
    </source>
</evidence>
<evidence type="ECO:0000256" key="2">
    <source>
        <dbReference type="ARBA" id="ARBA00022475"/>
    </source>
</evidence>
<dbReference type="GO" id="GO:0005886">
    <property type="term" value="C:plasma membrane"/>
    <property type="evidence" value="ECO:0007669"/>
    <property type="project" value="UniProtKB-SubCell"/>
</dbReference>
<sequence length="133" mass="14691">MSSFLSPEFIMVITYLACMLAQIFVLCWYANEVALNSLSIRTAVYNMDWYSLSLKTQKDLRLIIARASSPITFTGGPIVTLSLESFVNASTNIINTPNKKKRLESSLKSTCVKTIDILANNQNLGLDTSGKST</sequence>
<evidence type="ECO:0000256" key="4">
    <source>
        <dbReference type="ARBA" id="ARBA00022692"/>
    </source>
</evidence>